<reference evidence="3" key="1">
    <citation type="submission" date="2023-07" db="EMBL/GenBank/DDBJ databases">
        <title>A chromosome-level genome assembly of Lolium multiflorum.</title>
        <authorList>
            <person name="Chen Y."/>
            <person name="Copetti D."/>
            <person name="Kolliker R."/>
            <person name="Studer B."/>
        </authorList>
    </citation>
    <scope>NUCLEOTIDE SEQUENCE</scope>
    <source>
        <strain evidence="3">02402/16</strain>
        <tissue evidence="3">Leaf</tissue>
    </source>
</reference>
<comment type="caution">
    <text evidence="3">The sequence shown here is derived from an EMBL/GenBank/DDBJ whole genome shotgun (WGS) entry which is preliminary data.</text>
</comment>
<name>A0AAD8RIA7_LOLMU</name>
<dbReference type="EMBL" id="JAUUTY010000005">
    <property type="protein sequence ID" value="KAK1626496.1"/>
    <property type="molecule type" value="Genomic_DNA"/>
</dbReference>
<keyword evidence="1" id="KW-0175">Coiled coil</keyword>
<sequence>MPPRNKLTRHATPGTGERVEKKKISGWKRSKIFVQDCRMLKNLGLFKNDAMRMPGDESTPHPPQRFRRANVLERKLEASEKARKKAEKEAAGVEDLRKILHAANNALSEKETEVTQREADIIARFETQSARFSKRIGEHYTRNQELDEDRLLDTLTILELNCGLARDCLKLARTAFERIFLHFSPKNDLPARLCGPSPEGLAASPKLFPGLRVARRCSPVGFDRNTFWHARGQASSSTTSPSTSEMADGTPVTYEDLTDELKKKYDEVKAILEADLIGSFHNPFPWHQVEGVLA</sequence>
<proteinExistence type="predicted"/>
<organism evidence="3 4">
    <name type="scientific">Lolium multiflorum</name>
    <name type="common">Italian ryegrass</name>
    <name type="synonym">Lolium perenne subsp. multiflorum</name>
    <dbReference type="NCBI Taxonomy" id="4521"/>
    <lineage>
        <taxon>Eukaryota</taxon>
        <taxon>Viridiplantae</taxon>
        <taxon>Streptophyta</taxon>
        <taxon>Embryophyta</taxon>
        <taxon>Tracheophyta</taxon>
        <taxon>Spermatophyta</taxon>
        <taxon>Magnoliopsida</taxon>
        <taxon>Liliopsida</taxon>
        <taxon>Poales</taxon>
        <taxon>Poaceae</taxon>
        <taxon>BOP clade</taxon>
        <taxon>Pooideae</taxon>
        <taxon>Poodae</taxon>
        <taxon>Poeae</taxon>
        <taxon>Poeae Chloroplast Group 2 (Poeae type)</taxon>
        <taxon>Loliodinae</taxon>
        <taxon>Loliinae</taxon>
        <taxon>Lolium</taxon>
    </lineage>
</organism>
<feature type="coiled-coil region" evidence="1">
    <location>
        <begin position="69"/>
        <end position="113"/>
    </location>
</feature>
<feature type="region of interest" description="Disordered" evidence="2">
    <location>
        <begin position="1"/>
        <end position="22"/>
    </location>
</feature>
<evidence type="ECO:0000256" key="1">
    <source>
        <dbReference type="SAM" id="Coils"/>
    </source>
</evidence>
<dbReference type="Proteomes" id="UP001231189">
    <property type="component" value="Unassembled WGS sequence"/>
</dbReference>
<evidence type="ECO:0000313" key="4">
    <source>
        <dbReference type="Proteomes" id="UP001231189"/>
    </source>
</evidence>
<evidence type="ECO:0000256" key="2">
    <source>
        <dbReference type="SAM" id="MobiDB-lite"/>
    </source>
</evidence>
<gene>
    <name evidence="3" type="ORF">QYE76_000811</name>
</gene>
<accession>A0AAD8RIA7</accession>
<keyword evidence="4" id="KW-1185">Reference proteome</keyword>
<evidence type="ECO:0000313" key="3">
    <source>
        <dbReference type="EMBL" id="KAK1626496.1"/>
    </source>
</evidence>
<dbReference type="AlphaFoldDB" id="A0AAD8RIA7"/>
<protein>
    <submittedName>
        <fullName evidence="3">Uncharacterized protein</fullName>
    </submittedName>
</protein>